<evidence type="ECO:0000313" key="2">
    <source>
        <dbReference type="EMBL" id="KAF9994088.1"/>
    </source>
</evidence>
<proteinExistence type="predicted"/>
<gene>
    <name evidence="2" type="ORF">BGZ80_007921</name>
</gene>
<dbReference type="Gene3D" id="3.30.559.10">
    <property type="entry name" value="Chloramphenicol acetyltransferase-like domain"/>
    <property type="match status" value="1"/>
</dbReference>
<dbReference type="InterPro" id="IPR023213">
    <property type="entry name" value="CAT-like_dom_sf"/>
</dbReference>
<name>A0A9P6MDY4_9FUNG</name>
<comment type="caution">
    <text evidence="2">The sequence shown here is derived from an EMBL/GenBank/DDBJ whole genome shotgun (WGS) entry which is preliminary data.</text>
</comment>
<evidence type="ECO:0000259" key="1">
    <source>
        <dbReference type="Pfam" id="PF00668"/>
    </source>
</evidence>
<organism evidence="2 3">
    <name type="scientific">Entomortierella chlamydospora</name>
    <dbReference type="NCBI Taxonomy" id="101097"/>
    <lineage>
        <taxon>Eukaryota</taxon>
        <taxon>Fungi</taxon>
        <taxon>Fungi incertae sedis</taxon>
        <taxon>Mucoromycota</taxon>
        <taxon>Mortierellomycotina</taxon>
        <taxon>Mortierellomycetes</taxon>
        <taxon>Mortierellales</taxon>
        <taxon>Mortierellaceae</taxon>
        <taxon>Entomortierella</taxon>
    </lineage>
</organism>
<dbReference type="Pfam" id="PF00668">
    <property type="entry name" value="Condensation"/>
    <property type="match status" value="1"/>
</dbReference>
<dbReference type="InterPro" id="IPR001242">
    <property type="entry name" value="Condensation_dom"/>
</dbReference>
<dbReference type="PANTHER" id="PTHR45527">
    <property type="entry name" value="NONRIBOSOMAL PEPTIDE SYNTHETASE"/>
    <property type="match status" value="1"/>
</dbReference>
<dbReference type="GO" id="GO:0043041">
    <property type="term" value="P:amino acid activation for nonribosomal peptide biosynthetic process"/>
    <property type="evidence" value="ECO:0007669"/>
    <property type="project" value="TreeGrafter"/>
</dbReference>
<sequence length="296" mass="32788">MSFDNKDVLDRYLDAVQKVVDRHDILRTAIIWENLSVPAQVVLRNVKLSIVELSLDPTDGDIINQISRLTDPQDHPQTLADPQPFRNLIAKTREGQGAHGHEHFFVEMLTEIDTPALPYGLSDVRHDGFDVTESHVMLSQDLNNRLRGQAKRMGVSLASLCHLAWTQVVSRTSGQEQVVFGTVLLGRMQGGSGSDRAMGLFINTLPIRIDVRDKSVERSVRQTQADLAALLEHEHASLALAQRCSSVASGTPLFSTLLNYRHNTGNPSDNSDIPGMTVLDGQERTNYPFMISVEDG</sequence>
<dbReference type="Gene3D" id="3.30.559.30">
    <property type="entry name" value="Nonribosomal peptide synthetase, condensation domain"/>
    <property type="match status" value="1"/>
</dbReference>
<protein>
    <recommendedName>
        <fullName evidence="1">Condensation domain-containing protein</fullName>
    </recommendedName>
</protein>
<keyword evidence="3" id="KW-1185">Reference proteome</keyword>
<dbReference type="Proteomes" id="UP000703661">
    <property type="component" value="Unassembled WGS sequence"/>
</dbReference>
<dbReference type="SUPFAM" id="SSF52777">
    <property type="entry name" value="CoA-dependent acyltransferases"/>
    <property type="match status" value="2"/>
</dbReference>
<dbReference type="GO" id="GO:0044550">
    <property type="term" value="P:secondary metabolite biosynthetic process"/>
    <property type="evidence" value="ECO:0007669"/>
    <property type="project" value="TreeGrafter"/>
</dbReference>
<feature type="domain" description="Condensation" evidence="1">
    <location>
        <begin position="85"/>
        <end position="264"/>
    </location>
</feature>
<dbReference type="PANTHER" id="PTHR45527:SF1">
    <property type="entry name" value="FATTY ACID SYNTHASE"/>
    <property type="match status" value="1"/>
</dbReference>
<evidence type="ECO:0000313" key="3">
    <source>
        <dbReference type="Proteomes" id="UP000703661"/>
    </source>
</evidence>
<accession>A0A9P6MDY4</accession>
<dbReference type="GO" id="GO:0031177">
    <property type="term" value="F:phosphopantetheine binding"/>
    <property type="evidence" value="ECO:0007669"/>
    <property type="project" value="TreeGrafter"/>
</dbReference>
<reference evidence="2" key="1">
    <citation type="journal article" date="2020" name="Fungal Divers.">
        <title>Resolving the Mortierellaceae phylogeny through synthesis of multi-gene phylogenetics and phylogenomics.</title>
        <authorList>
            <person name="Vandepol N."/>
            <person name="Liber J."/>
            <person name="Desiro A."/>
            <person name="Na H."/>
            <person name="Kennedy M."/>
            <person name="Barry K."/>
            <person name="Grigoriev I.V."/>
            <person name="Miller A.N."/>
            <person name="O'Donnell K."/>
            <person name="Stajich J.E."/>
            <person name="Bonito G."/>
        </authorList>
    </citation>
    <scope>NUCLEOTIDE SEQUENCE</scope>
    <source>
        <strain evidence="2">NRRL 2769</strain>
    </source>
</reference>
<dbReference type="GO" id="GO:0003824">
    <property type="term" value="F:catalytic activity"/>
    <property type="evidence" value="ECO:0007669"/>
    <property type="project" value="InterPro"/>
</dbReference>
<dbReference type="EMBL" id="JAAAID010004159">
    <property type="protein sequence ID" value="KAF9994088.1"/>
    <property type="molecule type" value="Genomic_DNA"/>
</dbReference>
<dbReference type="AlphaFoldDB" id="A0A9P6MDY4"/>
<feature type="non-terminal residue" evidence="2">
    <location>
        <position position="1"/>
    </location>
</feature>
<dbReference type="GO" id="GO:0005737">
    <property type="term" value="C:cytoplasm"/>
    <property type="evidence" value="ECO:0007669"/>
    <property type="project" value="TreeGrafter"/>
</dbReference>